<evidence type="ECO:0000256" key="4">
    <source>
        <dbReference type="ARBA" id="ARBA00023136"/>
    </source>
</evidence>
<feature type="compositionally biased region" description="Basic and acidic residues" evidence="5">
    <location>
        <begin position="233"/>
        <end position="250"/>
    </location>
</feature>
<dbReference type="AlphaFoldDB" id="A0A061HS28"/>
<feature type="region of interest" description="Disordered" evidence="5">
    <location>
        <begin position="185"/>
        <end position="208"/>
    </location>
</feature>
<keyword evidence="4 6" id="KW-0472">Membrane</keyword>
<reference evidence="7" key="2">
    <citation type="submission" date="2013-01" db="EMBL/GenBank/DDBJ databases">
        <title>The wheat powdery mildew genome reveals unique evolution of an obligate biotroph.</title>
        <authorList>
            <person name="Oberhaensli S."/>
            <person name="Wicker T."/>
            <person name="Keller B."/>
        </authorList>
    </citation>
    <scope>NUCLEOTIDE SEQUENCE</scope>
    <source>
        <strain evidence="7">96224</strain>
    </source>
</reference>
<evidence type="ECO:0000313" key="7">
    <source>
        <dbReference type="EMBL" id="EPQ67470.1"/>
    </source>
</evidence>
<feature type="compositionally biased region" description="Basic and acidic residues" evidence="5">
    <location>
        <begin position="185"/>
        <end position="196"/>
    </location>
</feature>
<dbReference type="EMBL" id="UIGY01000001">
    <property type="protein sequence ID" value="SUZ07317.1"/>
    <property type="molecule type" value="Genomic_DNA"/>
</dbReference>
<protein>
    <submittedName>
        <fullName evidence="8">Bgt-4668</fullName>
    </submittedName>
</protein>
<evidence type="ECO:0000256" key="5">
    <source>
        <dbReference type="SAM" id="MobiDB-lite"/>
    </source>
</evidence>
<evidence type="ECO:0000256" key="2">
    <source>
        <dbReference type="ARBA" id="ARBA00022692"/>
    </source>
</evidence>
<accession>A0A061HS28</accession>
<feature type="compositionally biased region" description="Polar residues" evidence="5">
    <location>
        <begin position="199"/>
        <end position="208"/>
    </location>
</feature>
<evidence type="ECO:0000256" key="6">
    <source>
        <dbReference type="SAM" id="Phobius"/>
    </source>
</evidence>
<dbReference type="Proteomes" id="UP000053110">
    <property type="component" value="Unassembled WGS sequence"/>
</dbReference>
<dbReference type="GO" id="GO:0016020">
    <property type="term" value="C:membrane"/>
    <property type="evidence" value="ECO:0007669"/>
    <property type="project" value="UniProtKB-SubCell"/>
</dbReference>
<keyword evidence="2 6" id="KW-0812">Transmembrane</keyword>
<proteinExistence type="predicted"/>
<evidence type="ECO:0000256" key="1">
    <source>
        <dbReference type="ARBA" id="ARBA00004167"/>
    </source>
</evidence>
<sequence length="261" mass="29193">MPPRSAIDATRFTSTIPHASSIPPKIESRRTPSRIPGLPGETPQEKVKRLRAAADRARNAQMTQFDRFIARGRVWADIAHTITTTTLIAASFIAGGVTIYALTDMIIYNRRKKAQFFHEQKTQLENAILTARKAINDGTATEAQINFIKMEDEHKSAKPKEKMNLISKSKEWLFSGLKIDEGDLIEKSNAPKDNPGRGESTSSINANDRVISTLSMERQDLVNAKDQINTEKSLGEDNKNLSAKKEEKKGSKPWSSWIFGR</sequence>
<keyword evidence="3 6" id="KW-1133">Transmembrane helix</keyword>
<comment type="subcellular location">
    <subcellularLocation>
        <location evidence="1">Membrane</location>
        <topology evidence="1">Single-pass membrane protein</topology>
    </subcellularLocation>
</comment>
<name>A0A061HS28_BLUGR</name>
<organism evidence="8">
    <name type="scientific">Blumeria graminis f. sp. tritici 96224</name>
    <dbReference type="NCBI Taxonomy" id="1268274"/>
    <lineage>
        <taxon>Eukaryota</taxon>
        <taxon>Fungi</taxon>
        <taxon>Dikarya</taxon>
        <taxon>Ascomycota</taxon>
        <taxon>Pezizomycotina</taxon>
        <taxon>Leotiomycetes</taxon>
        <taxon>Erysiphales</taxon>
        <taxon>Erysiphaceae</taxon>
        <taxon>Blumeria</taxon>
    </lineage>
</organism>
<dbReference type="InterPro" id="IPR029208">
    <property type="entry name" value="COX14"/>
</dbReference>
<feature type="transmembrane region" description="Helical" evidence="6">
    <location>
        <begin position="78"/>
        <end position="103"/>
    </location>
</feature>
<dbReference type="Pfam" id="PF14880">
    <property type="entry name" value="COX14"/>
    <property type="match status" value="1"/>
</dbReference>
<feature type="region of interest" description="Disordered" evidence="5">
    <location>
        <begin position="1"/>
        <end position="46"/>
    </location>
</feature>
<dbReference type="OrthoDB" id="4205486at2759"/>
<feature type="region of interest" description="Disordered" evidence="5">
    <location>
        <begin position="223"/>
        <end position="261"/>
    </location>
</feature>
<dbReference type="EMBL" id="KE373526">
    <property type="protein sequence ID" value="EPQ67470.1"/>
    <property type="molecule type" value="Genomic_DNA"/>
</dbReference>
<gene>
    <name evidence="7" type="ORF">BGT96224_4668</name>
    <name evidence="8" type="ORF">BGT96224V2_LOCUS610</name>
</gene>
<evidence type="ECO:0000313" key="8">
    <source>
        <dbReference type="EMBL" id="SUZ07317.1"/>
    </source>
</evidence>
<reference evidence="9" key="1">
    <citation type="journal article" date="2013" name="Nat. Genet.">
        <title>The wheat powdery mildew genome shows the unique evolution of an obligate biotroph.</title>
        <authorList>
            <person name="Wicker T."/>
            <person name="Oberhaensli S."/>
            <person name="Parlange F."/>
            <person name="Buchmann J.P."/>
            <person name="Shatalina M."/>
            <person name="Roffler S."/>
            <person name="Ben-David R."/>
            <person name="Dolezel J."/>
            <person name="Simkova H."/>
            <person name="Schulze-Lefert P."/>
            <person name="Spanu P.D."/>
            <person name="Bruggmann R."/>
            <person name="Amselem J."/>
            <person name="Quesneville H."/>
            <person name="Ver Loren van Themaat E."/>
            <person name="Paape T."/>
            <person name="Shimizu K.K."/>
            <person name="Keller B."/>
        </authorList>
    </citation>
    <scope>NUCLEOTIDE SEQUENCE [LARGE SCALE GENOMIC DNA]</scope>
    <source>
        <strain evidence="9">96224</strain>
    </source>
</reference>
<evidence type="ECO:0000313" key="9">
    <source>
        <dbReference type="Proteomes" id="UP000053110"/>
    </source>
</evidence>
<reference evidence="8" key="3">
    <citation type="submission" date="2018-07" db="EMBL/GenBank/DDBJ databases">
        <authorList>
            <person name="Quirk P.G."/>
            <person name="Krulwich T.A."/>
        </authorList>
    </citation>
    <scope>NUCLEOTIDE SEQUENCE</scope>
    <source>
        <strain evidence="8">96224</strain>
    </source>
</reference>
<dbReference type="HOGENOM" id="CLU_052684_1_0_1"/>
<evidence type="ECO:0000256" key="3">
    <source>
        <dbReference type="ARBA" id="ARBA00022989"/>
    </source>
</evidence>